<evidence type="ECO:0000313" key="3">
    <source>
        <dbReference type="Proteomes" id="UP000037982"/>
    </source>
</evidence>
<dbReference type="Proteomes" id="UP000037982">
    <property type="component" value="Unassembled WGS sequence"/>
</dbReference>
<reference evidence="3" key="1">
    <citation type="submission" date="2015-07" db="EMBL/GenBank/DDBJ databases">
        <authorList>
            <person name="Ju K.-S."/>
            <person name="Doroghazi J.R."/>
            <person name="Metcalf W.W."/>
        </authorList>
    </citation>
    <scope>NUCLEOTIDE SEQUENCE [LARGE SCALE GENOMIC DNA]</scope>
    <source>
        <strain evidence="3">NRRL ISP-5002</strain>
    </source>
</reference>
<dbReference type="EMBL" id="LGKG01000144">
    <property type="protein sequence ID" value="KPC61796.1"/>
    <property type="molecule type" value="Genomic_DNA"/>
</dbReference>
<keyword evidence="1" id="KW-0812">Transmembrane</keyword>
<dbReference type="AlphaFoldDB" id="A0A0N0XTR2"/>
<keyword evidence="1" id="KW-1133">Transmembrane helix</keyword>
<keyword evidence="1" id="KW-0472">Membrane</keyword>
<proteinExistence type="predicted"/>
<comment type="caution">
    <text evidence="2">The sequence shown here is derived from an EMBL/GenBank/DDBJ whole genome shotgun (WGS) entry which is preliminary data.</text>
</comment>
<gene>
    <name evidence="2" type="ORF">ADL29_22160</name>
</gene>
<evidence type="ECO:0000313" key="2">
    <source>
        <dbReference type="EMBL" id="KPC61796.1"/>
    </source>
</evidence>
<accession>A0A0N0XTR2</accession>
<protein>
    <submittedName>
        <fullName evidence="2">Uncharacterized protein</fullName>
    </submittedName>
</protein>
<keyword evidence="3" id="KW-1185">Reference proteome</keyword>
<organism evidence="2 3">
    <name type="scientific">Streptomyces chattanoogensis</name>
    <dbReference type="NCBI Taxonomy" id="66876"/>
    <lineage>
        <taxon>Bacteria</taxon>
        <taxon>Bacillati</taxon>
        <taxon>Actinomycetota</taxon>
        <taxon>Actinomycetes</taxon>
        <taxon>Kitasatosporales</taxon>
        <taxon>Streptomycetaceae</taxon>
        <taxon>Streptomyces</taxon>
    </lineage>
</organism>
<evidence type="ECO:0000256" key="1">
    <source>
        <dbReference type="SAM" id="Phobius"/>
    </source>
</evidence>
<name>A0A0N0XTR2_9ACTN</name>
<sequence length="80" mass="8749">MAAAWPWGPDPIRTLLFFLLAPTLLLAGALGAMGWSWWQRLLAGMSGLALIAYVVLVFLGLRRLRGKGNARSLSPEIDDK</sequence>
<dbReference type="PATRIC" id="fig|66876.3.peg.4850"/>
<feature type="transmembrane region" description="Helical" evidence="1">
    <location>
        <begin position="41"/>
        <end position="61"/>
    </location>
</feature>